<dbReference type="InterPro" id="IPR006703">
    <property type="entry name" value="G_AIG1"/>
</dbReference>
<name>A0A5N5QFQ6_9AGAM</name>
<evidence type="ECO:0000313" key="5">
    <source>
        <dbReference type="Proteomes" id="UP000383932"/>
    </source>
</evidence>
<accession>A0A5N5QFQ6</accession>
<dbReference type="AlphaFoldDB" id="A0A5N5QFQ6"/>
<gene>
    <name evidence="4" type="ORF">CTheo_6246</name>
</gene>
<dbReference type="PANTHER" id="PTHR32046">
    <property type="entry name" value="G DOMAIN-CONTAINING PROTEIN"/>
    <property type="match status" value="1"/>
</dbReference>
<dbReference type="InterPro" id="IPR025662">
    <property type="entry name" value="Sigma_54_int_dom_ATP-bd_1"/>
</dbReference>
<organism evidence="4 5">
    <name type="scientific">Ceratobasidium theobromae</name>
    <dbReference type="NCBI Taxonomy" id="1582974"/>
    <lineage>
        <taxon>Eukaryota</taxon>
        <taxon>Fungi</taxon>
        <taxon>Dikarya</taxon>
        <taxon>Basidiomycota</taxon>
        <taxon>Agaricomycotina</taxon>
        <taxon>Agaricomycetes</taxon>
        <taxon>Cantharellales</taxon>
        <taxon>Ceratobasidiaceae</taxon>
        <taxon>Ceratobasidium</taxon>
    </lineage>
</organism>
<dbReference type="Proteomes" id="UP000383932">
    <property type="component" value="Unassembled WGS sequence"/>
</dbReference>
<protein>
    <recommendedName>
        <fullName evidence="3">AIG1-type G domain-containing protein</fullName>
    </recommendedName>
</protein>
<keyword evidence="2" id="KW-0175">Coiled coil</keyword>
<evidence type="ECO:0000256" key="2">
    <source>
        <dbReference type="SAM" id="Coils"/>
    </source>
</evidence>
<dbReference type="SUPFAM" id="SSF52540">
    <property type="entry name" value="P-loop containing nucleoside triphosphate hydrolases"/>
    <property type="match status" value="1"/>
</dbReference>
<feature type="coiled-coil region" evidence="2">
    <location>
        <begin position="258"/>
        <end position="285"/>
    </location>
</feature>
<dbReference type="PANTHER" id="PTHR32046:SF12">
    <property type="entry name" value="AIG1-TYPE G DOMAIN-CONTAINING PROTEIN"/>
    <property type="match status" value="1"/>
</dbReference>
<sequence>MPDEPVHQVMKPLTKSTVNIILIGQTGAGKTTFLSLLDNLFQNTGPFDLKDTKRKEFESGLDKSQSQTSEPSVYPIRFGNTTLNILDTPGIADTRGIERDKDHLKKINTMIKEMGTVDAVLLIVNGTKERLDVSTDFTLETIKKMFPRSIANNIGVIMTHVSGRSTLKFRMRTLGGELEKCSNWFIENPLGLLLGFQEMESKMSPREVRKERNKIEDAYEDAVEMLNKWLKWLDNLILMPTKAIDELYQKSANIEAYIDKALKDIELESEELVKLQEAKNNLSKTKDTRAYYEGLYVGKKRWTTEVTTNHNTFCDVDGCHYNCHEPCNMPKITEYAELGKHCEVFDFGESTTCLVCTHALEKHRHYNQKKIEVDVPIPDNIAKILEDARTSGANYERAEQDAQAIINAAKARVDEARKELQKRIEEFNATSLSKNFSGHIHAAIKLLRYQKEKAQANPDAADQLPVIEAAIKTFEEKLKEISSAIGTAESEALDRIASQGGK</sequence>
<dbReference type="CDD" id="cd00882">
    <property type="entry name" value="Ras_like_GTPase"/>
    <property type="match status" value="1"/>
</dbReference>
<dbReference type="OrthoDB" id="2611327at2759"/>
<reference evidence="4 5" key="1">
    <citation type="journal article" date="2019" name="Fungal Biol. Biotechnol.">
        <title>Draft genome sequence of fastidious pathogen Ceratobasidium theobromae, which causes vascular-streak dieback in Theobroma cacao.</title>
        <authorList>
            <person name="Ali S.S."/>
            <person name="Asman A."/>
            <person name="Shao J."/>
            <person name="Firmansyah A.P."/>
            <person name="Susilo A.W."/>
            <person name="Rosmana A."/>
            <person name="McMahon P."/>
            <person name="Junaid M."/>
            <person name="Guest D."/>
            <person name="Kheng T.Y."/>
            <person name="Meinhardt L.W."/>
            <person name="Bailey B.A."/>
        </authorList>
    </citation>
    <scope>NUCLEOTIDE SEQUENCE [LARGE SCALE GENOMIC DNA]</scope>
    <source>
        <strain evidence="4 5">CT2</strain>
    </source>
</reference>
<dbReference type="PROSITE" id="PS00675">
    <property type="entry name" value="SIGMA54_INTERACT_1"/>
    <property type="match status" value="1"/>
</dbReference>
<keyword evidence="5" id="KW-1185">Reference proteome</keyword>
<evidence type="ECO:0000256" key="1">
    <source>
        <dbReference type="ARBA" id="ARBA00022741"/>
    </source>
</evidence>
<keyword evidence="1" id="KW-0547">Nucleotide-binding</keyword>
<dbReference type="Gene3D" id="3.40.50.300">
    <property type="entry name" value="P-loop containing nucleotide triphosphate hydrolases"/>
    <property type="match status" value="1"/>
</dbReference>
<evidence type="ECO:0000259" key="3">
    <source>
        <dbReference type="Pfam" id="PF04548"/>
    </source>
</evidence>
<feature type="domain" description="AIG1-type G" evidence="3">
    <location>
        <begin position="19"/>
        <end position="160"/>
    </location>
</feature>
<dbReference type="Pfam" id="PF04548">
    <property type="entry name" value="AIG1"/>
    <property type="match status" value="1"/>
</dbReference>
<dbReference type="InterPro" id="IPR027417">
    <property type="entry name" value="P-loop_NTPase"/>
</dbReference>
<feature type="coiled-coil region" evidence="2">
    <location>
        <begin position="399"/>
        <end position="430"/>
    </location>
</feature>
<proteinExistence type="predicted"/>
<dbReference type="GO" id="GO:0005525">
    <property type="term" value="F:GTP binding"/>
    <property type="evidence" value="ECO:0007669"/>
    <property type="project" value="InterPro"/>
</dbReference>
<dbReference type="EMBL" id="SSOP01000179">
    <property type="protein sequence ID" value="KAB5590308.1"/>
    <property type="molecule type" value="Genomic_DNA"/>
</dbReference>
<evidence type="ECO:0000313" key="4">
    <source>
        <dbReference type="EMBL" id="KAB5590308.1"/>
    </source>
</evidence>
<comment type="caution">
    <text evidence="4">The sequence shown here is derived from an EMBL/GenBank/DDBJ whole genome shotgun (WGS) entry which is preliminary data.</text>
</comment>